<evidence type="ECO:0000256" key="1">
    <source>
        <dbReference type="SAM" id="MobiDB-lite"/>
    </source>
</evidence>
<sequence length="660" mass="71213">MSDRADNTHWTARLTLSRMLPLRETNIVYARTTQDVLTYLETRFRVILKKMIATPAPAREGMVRPLFLEVRAASQYLGMTCMDFPMITVPIVIRTLVVNLFRLQKANDVYFSADLVDYLHTPVAAGSWDEELPRYSLDWWNSSTFPVGNEEPALWMDFDTMAQCRSMDRIRRPKSPPPSGNTMPRQVINVVDDRAPNVRLLPDGYCRQCARLLDIMCIIQQEMKGTRNTQNGWQTIFKHRATVSQFTASGLHGLLCAMEDGAMESKGLSAGVSPSAGATEGTGGCVDAGAATGVVGGLDAGAGSGAGGCKDSGAGAGTDGNIAARAGAGGKEDELTLEQVKEILERGMMLFDPEGHSLELNFFSPTVALNTLDADAEPFDIISDTNAPPSLARGTYPDFFGYPPLGPDRTLPTLDELPAGWKQDGDTSYNEPVPSFHEIEEGFPTLDPASIFYNYDPPRASDISSKFAPVVVSSSEGSTESHHSATAPTCPPPFGLATVSSSESEGRAPTDHRAKAGFLPATISDSESEKLNTALPSKFAPATISSSENENTALAPASLLFAPSHISISSSESDTPQQSALATTPHDLILATVEDSDDDMSVNGDALAARINNAPMYTDQSFTHIPDDVLEPEDQSEGSEYDEDEYTEDGEYETEESESE</sequence>
<gene>
    <name evidence="2" type="ORF">HYPSUDRAFT_1100213</name>
</gene>
<dbReference type="AlphaFoldDB" id="A0A0D2KU97"/>
<keyword evidence="3" id="KW-1185">Reference proteome</keyword>
<dbReference type="Proteomes" id="UP000054270">
    <property type="component" value="Unassembled WGS sequence"/>
</dbReference>
<feature type="region of interest" description="Disordered" evidence="1">
    <location>
        <begin position="477"/>
        <end position="513"/>
    </location>
</feature>
<accession>A0A0D2KU97</accession>
<dbReference type="EMBL" id="KN817592">
    <property type="protein sequence ID" value="KJA18167.1"/>
    <property type="molecule type" value="Genomic_DNA"/>
</dbReference>
<organism evidence="2 3">
    <name type="scientific">Hypholoma sublateritium (strain FD-334 SS-4)</name>
    <dbReference type="NCBI Taxonomy" id="945553"/>
    <lineage>
        <taxon>Eukaryota</taxon>
        <taxon>Fungi</taxon>
        <taxon>Dikarya</taxon>
        <taxon>Basidiomycota</taxon>
        <taxon>Agaricomycotina</taxon>
        <taxon>Agaricomycetes</taxon>
        <taxon>Agaricomycetidae</taxon>
        <taxon>Agaricales</taxon>
        <taxon>Agaricineae</taxon>
        <taxon>Strophariaceae</taxon>
        <taxon>Hypholoma</taxon>
    </lineage>
</organism>
<feature type="compositionally biased region" description="Basic and acidic residues" evidence="1">
    <location>
        <begin position="504"/>
        <end position="513"/>
    </location>
</feature>
<feature type="compositionally biased region" description="Acidic residues" evidence="1">
    <location>
        <begin position="628"/>
        <end position="660"/>
    </location>
</feature>
<evidence type="ECO:0000313" key="2">
    <source>
        <dbReference type="EMBL" id="KJA18167.1"/>
    </source>
</evidence>
<feature type="region of interest" description="Disordered" evidence="1">
    <location>
        <begin position="617"/>
        <end position="660"/>
    </location>
</feature>
<protein>
    <submittedName>
        <fullName evidence="2">Uncharacterized protein</fullName>
    </submittedName>
</protein>
<evidence type="ECO:0000313" key="3">
    <source>
        <dbReference type="Proteomes" id="UP000054270"/>
    </source>
</evidence>
<proteinExistence type="predicted"/>
<name>A0A0D2KU97_HYPSF</name>
<reference evidence="3" key="1">
    <citation type="submission" date="2014-04" db="EMBL/GenBank/DDBJ databases">
        <title>Evolutionary Origins and Diversification of the Mycorrhizal Mutualists.</title>
        <authorList>
            <consortium name="DOE Joint Genome Institute"/>
            <consortium name="Mycorrhizal Genomics Consortium"/>
            <person name="Kohler A."/>
            <person name="Kuo A."/>
            <person name="Nagy L.G."/>
            <person name="Floudas D."/>
            <person name="Copeland A."/>
            <person name="Barry K.W."/>
            <person name="Cichocki N."/>
            <person name="Veneault-Fourrey C."/>
            <person name="LaButti K."/>
            <person name="Lindquist E.A."/>
            <person name="Lipzen A."/>
            <person name="Lundell T."/>
            <person name="Morin E."/>
            <person name="Murat C."/>
            <person name="Riley R."/>
            <person name="Ohm R."/>
            <person name="Sun H."/>
            <person name="Tunlid A."/>
            <person name="Henrissat B."/>
            <person name="Grigoriev I.V."/>
            <person name="Hibbett D.S."/>
            <person name="Martin F."/>
        </authorList>
    </citation>
    <scope>NUCLEOTIDE SEQUENCE [LARGE SCALE GENOMIC DNA]</scope>
    <source>
        <strain evidence="3">FD-334 SS-4</strain>
    </source>
</reference>